<accession>A0AAV2A6E5</accession>
<dbReference type="AlphaFoldDB" id="A0AAV2A6E5"/>
<dbReference type="EMBL" id="CAXIEN010000113">
    <property type="protein sequence ID" value="CAL1278464.1"/>
    <property type="molecule type" value="Genomic_DNA"/>
</dbReference>
<feature type="chain" id="PRO_5043662601" evidence="1">
    <location>
        <begin position="27"/>
        <end position="245"/>
    </location>
</feature>
<sequence length="245" mass="26192">MTLHIFTSFFKMNAFILLIIIPSFIAADILCPDSKTSCPEGKQCCEADGVYSCCDAEDYQDVPDIRKKVYAGLEIMSGTVFENGSFSANDSTLQFGLMCDLFCSGTCCKEGCCSYSRATCCEGGCCPKASTCCGGNRCCPDLKKCCRDGCCPQTATCCGGNRCCPNLTQCCRNGCCPKNSKCCGNGCCSYGTICCGSWCCMEGEKCGAIYETCITKESTINKGVTTKGAIAVLWLAASLLVFHRF</sequence>
<evidence type="ECO:0000256" key="1">
    <source>
        <dbReference type="SAM" id="SignalP"/>
    </source>
</evidence>
<proteinExistence type="predicted"/>
<feature type="signal peptide" evidence="1">
    <location>
        <begin position="1"/>
        <end position="26"/>
    </location>
</feature>
<keyword evidence="3" id="KW-1185">Reference proteome</keyword>
<comment type="caution">
    <text evidence="2">The sequence shown here is derived from an EMBL/GenBank/DDBJ whole genome shotgun (WGS) entry which is preliminary data.</text>
</comment>
<reference evidence="2 3" key="1">
    <citation type="submission" date="2024-04" db="EMBL/GenBank/DDBJ databases">
        <authorList>
            <person name="Rising A."/>
            <person name="Reimegard J."/>
            <person name="Sonavane S."/>
            <person name="Akerstrom W."/>
            <person name="Nylinder S."/>
            <person name="Hedman E."/>
            <person name="Kallberg Y."/>
        </authorList>
    </citation>
    <scope>NUCLEOTIDE SEQUENCE [LARGE SCALE GENOMIC DNA]</scope>
</reference>
<evidence type="ECO:0000313" key="3">
    <source>
        <dbReference type="Proteomes" id="UP001497382"/>
    </source>
</evidence>
<keyword evidence="1" id="KW-0732">Signal</keyword>
<dbReference type="Proteomes" id="UP001497382">
    <property type="component" value="Unassembled WGS sequence"/>
</dbReference>
<organism evidence="2 3">
    <name type="scientific">Larinioides sclopetarius</name>
    <dbReference type="NCBI Taxonomy" id="280406"/>
    <lineage>
        <taxon>Eukaryota</taxon>
        <taxon>Metazoa</taxon>
        <taxon>Ecdysozoa</taxon>
        <taxon>Arthropoda</taxon>
        <taxon>Chelicerata</taxon>
        <taxon>Arachnida</taxon>
        <taxon>Araneae</taxon>
        <taxon>Araneomorphae</taxon>
        <taxon>Entelegynae</taxon>
        <taxon>Araneoidea</taxon>
        <taxon>Araneidae</taxon>
        <taxon>Larinioides</taxon>
    </lineage>
</organism>
<name>A0AAV2A6E5_9ARAC</name>
<gene>
    <name evidence="2" type="ORF">LARSCL_LOCUS9792</name>
</gene>
<evidence type="ECO:0000313" key="2">
    <source>
        <dbReference type="EMBL" id="CAL1278464.1"/>
    </source>
</evidence>
<protein>
    <submittedName>
        <fullName evidence="2">Uncharacterized protein</fullName>
    </submittedName>
</protein>